<evidence type="ECO:0000313" key="3">
    <source>
        <dbReference type="Proteomes" id="UP001498398"/>
    </source>
</evidence>
<protein>
    <submittedName>
        <fullName evidence="2">Uncharacterized protein</fullName>
    </submittedName>
</protein>
<reference evidence="2 3" key="1">
    <citation type="submission" date="2024-01" db="EMBL/GenBank/DDBJ databases">
        <title>A draft genome for the cacao thread blight pathogen Marasmiellus scandens.</title>
        <authorList>
            <person name="Baruah I.K."/>
            <person name="Leung J."/>
            <person name="Bukari Y."/>
            <person name="Amoako-Attah I."/>
            <person name="Meinhardt L.W."/>
            <person name="Bailey B.A."/>
            <person name="Cohen S.P."/>
        </authorList>
    </citation>
    <scope>NUCLEOTIDE SEQUENCE [LARGE SCALE GENOMIC DNA]</scope>
    <source>
        <strain evidence="2 3">GH-19</strain>
    </source>
</reference>
<evidence type="ECO:0000313" key="2">
    <source>
        <dbReference type="EMBL" id="KAK7455799.1"/>
    </source>
</evidence>
<gene>
    <name evidence="2" type="ORF">VKT23_010831</name>
    <name evidence="1" type="ORF">VKT23_014696</name>
</gene>
<dbReference type="Proteomes" id="UP001498398">
    <property type="component" value="Unassembled WGS sequence"/>
</dbReference>
<dbReference type="EMBL" id="JBANRG010000022">
    <property type="protein sequence ID" value="KAK7455799.1"/>
    <property type="molecule type" value="Genomic_DNA"/>
</dbReference>
<proteinExistence type="predicted"/>
<organism evidence="2 3">
    <name type="scientific">Marasmiellus scandens</name>
    <dbReference type="NCBI Taxonomy" id="2682957"/>
    <lineage>
        <taxon>Eukaryota</taxon>
        <taxon>Fungi</taxon>
        <taxon>Dikarya</taxon>
        <taxon>Basidiomycota</taxon>
        <taxon>Agaricomycotina</taxon>
        <taxon>Agaricomycetes</taxon>
        <taxon>Agaricomycetidae</taxon>
        <taxon>Agaricales</taxon>
        <taxon>Marasmiineae</taxon>
        <taxon>Omphalotaceae</taxon>
        <taxon>Marasmiellus</taxon>
    </lineage>
</organism>
<comment type="caution">
    <text evidence="2">The sequence shown here is derived from an EMBL/GenBank/DDBJ whole genome shotgun (WGS) entry which is preliminary data.</text>
</comment>
<evidence type="ECO:0000313" key="1">
    <source>
        <dbReference type="EMBL" id="KAK7445700.1"/>
    </source>
</evidence>
<sequence>MPRKHVTITLSAYGKNELSKYRPGLFQLVRSDDPTISGWTTSLYKRLLENREEFIKYWDGPITPRKLKVSQKRLEAVMCNFFYYLKWAKDPDPRRTLFMENIWNGVQWEEILRQDLEFARREREASHSEEK</sequence>
<accession>A0ABR1JB92</accession>
<keyword evidence="3" id="KW-1185">Reference proteome</keyword>
<dbReference type="EMBL" id="JBANRG010000046">
    <property type="protein sequence ID" value="KAK7445700.1"/>
    <property type="molecule type" value="Genomic_DNA"/>
</dbReference>
<name>A0ABR1JB92_9AGAR</name>